<comment type="function">
    <text evidence="1">DNA polymerase III is a complex, multichain enzyme responsible for most of the replicative synthesis in bacteria. The epsilon subunit contain the editing function and is a proofreading 3'-5' exonuclease.</text>
</comment>
<dbReference type="Proteomes" id="UP000245535">
    <property type="component" value="Unassembled WGS sequence"/>
</dbReference>
<reference evidence="4 5" key="1">
    <citation type="submission" date="2018-03" db="EMBL/GenBank/DDBJ databases">
        <title>Genomic Encyclopedia of Archaeal and Bacterial Type Strains, Phase II (KMG-II): from individual species to whole genera.</title>
        <authorList>
            <person name="Goeker M."/>
        </authorList>
    </citation>
    <scope>NUCLEOTIDE SEQUENCE [LARGE SCALE GENOMIC DNA]</scope>
    <source>
        <strain evidence="4 5">DSM 28229</strain>
    </source>
</reference>
<comment type="caution">
    <text evidence="4">The sequence shown here is derived from an EMBL/GenBank/DDBJ whole genome shotgun (WGS) entry which is preliminary data.</text>
</comment>
<dbReference type="GO" id="GO:0006259">
    <property type="term" value="P:DNA metabolic process"/>
    <property type="evidence" value="ECO:0007669"/>
    <property type="project" value="UniProtKB-ARBA"/>
</dbReference>
<dbReference type="FunFam" id="3.30.420.10:FF:000045">
    <property type="entry name" value="3'-5' exonuclease DinG"/>
    <property type="match status" value="1"/>
</dbReference>
<dbReference type="InterPro" id="IPR013520">
    <property type="entry name" value="Ribonucl_H"/>
</dbReference>
<evidence type="ECO:0000313" key="5">
    <source>
        <dbReference type="Proteomes" id="UP000245535"/>
    </source>
</evidence>
<gene>
    <name evidence="4" type="ORF">BC781_10279</name>
</gene>
<comment type="subunit">
    <text evidence="2">DNA polymerase III contains a core (composed of alpha, epsilon and theta chains) that associates with a tau subunit. This core dimerizes to form the POLIII' complex. PolIII' associates with the gamma complex (composed of gamma, delta, delta', psi and chi chains) and with the beta chain to form the complete DNA polymerase III complex.</text>
</comment>
<dbReference type="Gene3D" id="3.30.420.10">
    <property type="entry name" value="Ribonuclease H-like superfamily/Ribonuclease H"/>
    <property type="match status" value="1"/>
</dbReference>
<proteinExistence type="predicted"/>
<dbReference type="InterPro" id="IPR036397">
    <property type="entry name" value="RNaseH_sf"/>
</dbReference>
<dbReference type="InterPro" id="IPR012337">
    <property type="entry name" value="RNaseH-like_sf"/>
</dbReference>
<keyword evidence="5" id="KW-1185">Reference proteome</keyword>
<evidence type="ECO:0000259" key="3">
    <source>
        <dbReference type="SMART" id="SM00479"/>
    </source>
</evidence>
<sequence length="205" mass="23001">MNFTAIDFETANAQRNSVCAVGITRVENGNITDSFSQLIRPEPCKFDLINITVHGIKPEMVAEAPTFAEYWETMLPYLNNQLLIAHNAPFDMSVLRASMKQYGIVSPDMSYACTVRLAKFSYPTLINHKLNTLAHHLEIPLNHHDAGSDAYACAVLALRMAEKRGVDNLQKLVAKEGMYLGKIFSNGYTPFSNRPQKPKFDNTLF</sequence>
<dbReference type="EMBL" id="QGDO01000002">
    <property type="protein sequence ID" value="PWJ42536.1"/>
    <property type="molecule type" value="Genomic_DNA"/>
</dbReference>
<dbReference type="PANTHER" id="PTHR30231">
    <property type="entry name" value="DNA POLYMERASE III SUBUNIT EPSILON"/>
    <property type="match status" value="1"/>
</dbReference>
<evidence type="ECO:0000313" key="4">
    <source>
        <dbReference type="EMBL" id="PWJ42536.1"/>
    </source>
</evidence>
<dbReference type="CDD" id="cd06130">
    <property type="entry name" value="DNA_pol_III_epsilon_like"/>
    <property type="match status" value="1"/>
</dbReference>
<dbReference type="Pfam" id="PF00929">
    <property type="entry name" value="RNase_T"/>
    <property type="match status" value="1"/>
</dbReference>
<dbReference type="SUPFAM" id="SSF53098">
    <property type="entry name" value="Ribonuclease H-like"/>
    <property type="match status" value="1"/>
</dbReference>
<name>A0A315ZAC4_SEDFL</name>
<dbReference type="AlphaFoldDB" id="A0A315ZAC4"/>
<dbReference type="GO" id="GO:0003676">
    <property type="term" value="F:nucleic acid binding"/>
    <property type="evidence" value="ECO:0007669"/>
    <property type="project" value="InterPro"/>
</dbReference>
<accession>A0A315ZAC4</accession>
<evidence type="ECO:0000256" key="1">
    <source>
        <dbReference type="ARBA" id="ARBA00025483"/>
    </source>
</evidence>
<dbReference type="GO" id="GO:0005829">
    <property type="term" value="C:cytosol"/>
    <property type="evidence" value="ECO:0007669"/>
    <property type="project" value="TreeGrafter"/>
</dbReference>
<organism evidence="4 5">
    <name type="scientific">Sediminitomix flava</name>
    <dbReference type="NCBI Taxonomy" id="379075"/>
    <lineage>
        <taxon>Bacteria</taxon>
        <taxon>Pseudomonadati</taxon>
        <taxon>Bacteroidota</taxon>
        <taxon>Cytophagia</taxon>
        <taxon>Cytophagales</taxon>
        <taxon>Flammeovirgaceae</taxon>
        <taxon>Sediminitomix</taxon>
    </lineage>
</organism>
<dbReference type="PANTHER" id="PTHR30231:SF42">
    <property type="entry name" value="EXONUCLEASE"/>
    <property type="match status" value="1"/>
</dbReference>
<dbReference type="OrthoDB" id="9803913at2"/>
<dbReference type="SMART" id="SM00479">
    <property type="entry name" value="EXOIII"/>
    <property type="match status" value="1"/>
</dbReference>
<dbReference type="GO" id="GO:0008408">
    <property type="term" value="F:3'-5' exonuclease activity"/>
    <property type="evidence" value="ECO:0007669"/>
    <property type="project" value="TreeGrafter"/>
</dbReference>
<protein>
    <submittedName>
        <fullName evidence="4">DNA polymerase-3 subunit epsilon</fullName>
    </submittedName>
</protein>
<dbReference type="RefSeq" id="WP_109616677.1">
    <property type="nucleotide sequence ID" value="NZ_QGDO01000002.1"/>
</dbReference>
<feature type="domain" description="Exonuclease" evidence="3">
    <location>
        <begin position="2"/>
        <end position="166"/>
    </location>
</feature>
<evidence type="ECO:0000256" key="2">
    <source>
        <dbReference type="ARBA" id="ARBA00026073"/>
    </source>
</evidence>